<gene>
    <name evidence="1" type="ORF">Pfra01_001719000</name>
</gene>
<dbReference type="EMBL" id="BSXT01001984">
    <property type="protein sequence ID" value="GMF46572.1"/>
    <property type="molecule type" value="Genomic_DNA"/>
</dbReference>
<dbReference type="Proteomes" id="UP001165121">
    <property type="component" value="Unassembled WGS sequence"/>
</dbReference>
<dbReference type="InterPro" id="IPR053134">
    <property type="entry name" value="RNA-dir_DNA_polymerase"/>
</dbReference>
<dbReference type="AlphaFoldDB" id="A0A9W7CXC6"/>
<dbReference type="InterPro" id="IPR043502">
    <property type="entry name" value="DNA/RNA_pol_sf"/>
</dbReference>
<name>A0A9W7CXC6_9STRA</name>
<keyword evidence="2" id="KW-1185">Reference proteome</keyword>
<dbReference type="SUPFAM" id="SSF56672">
    <property type="entry name" value="DNA/RNA polymerases"/>
    <property type="match status" value="1"/>
</dbReference>
<dbReference type="PANTHER" id="PTHR24559:SF444">
    <property type="entry name" value="REVERSE TRANSCRIPTASE DOMAIN-CONTAINING PROTEIN"/>
    <property type="match status" value="1"/>
</dbReference>
<sequence length="277" mass="31146">MTVDALLVLGATSELLLGEDWMLQQGVKIDFISCEMKWYADDVRKVVPFWCTKDKRRAQPAKVRLARCARACSATCHNVELAVAAPDGTQGLFILKAHKESHILLGPTLTTVRDGRVVVPVMNLYCRTVKLPARYKLGTWTPTGDEITVLAEEGELDHDRLLRIYPALLELREDCPPATTLGVELEIHTGTQAPIRVRPRRQALEKQWVIDENVEEILRGGVIEEGHGAWGFPVVLVKKKDGSIRYCIDYRMLNAITKKDVYPLPRIDDNPRPSSRG</sequence>
<reference evidence="1" key="1">
    <citation type="submission" date="2023-04" db="EMBL/GenBank/DDBJ databases">
        <title>Phytophthora fragariaefolia NBRC 109709.</title>
        <authorList>
            <person name="Ichikawa N."/>
            <person name="Sato H."/>
            <person name="Tonouchi N."/>
        </authorList>
    </citation>
    <scope>NUCLEOTIDE SEQUENCE</scope>
    <source>
        <strain evidence="1">NBRC 109709</strain>
    </source>
</reference>
<protein>
    <submittedName>
        <fullName evidence="1">Unnamed protein product</fullName>
    </submittedName>
</protein>
<comment type="caution">
    <text evidence="1">The sequence shown here is derived from an EMBL/GenBank/DDBJ whole genome shotgun (WGS) entry which is preliminary data.</text>
</comment>
<organism evidence="1 2">
    <name type="scientific">Phytophthora fragariaefolia</name>
    <dbReference type="NCBI Taxonomy" id="1490495"/>
    <lineage>
        <taxon>Eukaryota</taxon>
        <taxon>Sar</taxon>
        <taxon>Stramenopiles</taxon>
        <taxon>Oomycota</taxon>
        <taxon>Peronosporomycetes</taxon>
        <taxon>Peronosporales</taxon>
        <taxon>Peronosporaceae</taxon>
        <taxon>Phytophthora</taxon>
    </lineage>
</organism>
<accession>A0A9W7CXC6</accession>
<dbReference type="Gene3D" id="3.10.10.10">
    <property type="entry name" value="HIV Type 1 Reverse Transcriptase, subunit A, domain 1"/>
    <property type="match status" value="1"/>
</dbReference>
<evidence type="ECO:0000313" key="2">
    <source>
        <dbReference type="Proteomes" id="UP001165121"/>
    </source>
</evidence>
<dbReference type="OrthoDB" id="117261at2759"/>
<dbReference type="PANTHER" id="PTHR24559">
    <property type="entry name" value="TRANSPOSON TY3-I GAG-POL POLYPROTEIN"/>
    <property type="match status" value="1"/>
</dbReference>
<proteinExistence type="predicted"/>
<evidence type="ECO:0000313" key="1">
    <source>
        <dbReference type="EMBL" id="GMF46572.1"/>
    </source>
</evidence>